<dbReference type="Proteomes" id="UP000821845">
    <property type="component" value="Chromosome 8"/>
</dbReference>
<reference evidence="1" key="1">
    <citation type="submission" date="2020-05" db="EMBL/GenBank/DDBJ databases">
        <title>Large-scale comparative analyses of tick genomes elucidate their genetic diversity and vector capacities.</title>
        <authorList>
            <person name="Jia N."/>
            <person name="Wang J."/>
            <person name="Shi W."/>
            <person name="Du L."/>
            <person name="Sun Y."/>
            <person name="Zhan W."/>
            <person name="Jiang J."/>
            <person name="Wang Q."/>
            <person name="Zhang B."/>
            <person name="Ji P."/>
            <person name="Sakyi L.B."/>
            <person name="Cui X."/>
            <person name="Yuan T."/>
            <person name="Jiang B."/>
            <person name="Yang W."/>
            <person name="Lam T.T.-Y."/>
            <person name="Chang Q."/>
            <person name="Ding S."/>
            <person name="Wang X."/>
            <person name="Zhu J."/>
            <person name="Ruan X."/>
            <person name="Zhao L."/>
            <person name="Wei J."/>
            <person name="Que T."/>
            <person name="Du C."/>
            <person name="Cheng J."/>
            <person name="Dai P."/>
            <person name="Han X."/>
            <person name="Huang E."/>
            <person name="Gao Y."/>
            <person name="Liu J."/>
            <person name="Shao H."/>
            <person name="Ye R."/>
            <person name="Li L."/>
            <person name="Wei W."/>
            <person name="Wang X."/>
            <person name="Wang C."/>
            <person name="Yang T."/>
            <person name="Huo Q."/>
            <person name="Li W."/>
            <person name="Guo W."/>
            <person name="Chen H."/>
            <person name="Zhou L."/>
            <person name="Ni X."/>
            <person name="Tian J."/>
            <person name="Zhou Y."/>
            <person name="Sheng Y."/>
            <person name="Liu T."/>
            <person name="Pan Y."/>
            <person name="Xia L."/>
            <person name="Li J."/>
            <person name="Zhao F."/>
            <person name="Cao W."/>
        </authorList>
    </citation>
    <scope>NUCLEOTIDE SEQUENCE</scope>
    <source>
        <strain evidence="1">Hyas-2018</strain>
    </source>
</reference>
<evidence type="ECO:0000313" key="2">
    <source>
        <dbReference type="Proteomes" id="UP000821845"/>
    </source>
</evidence>
<evidence type="ECO:0000313" key="1">
    <source>
        <dbReference type="EMBL" id="KAH6923437.1"/>
    </source>
</evidence>
<dbReference type="EMBL" id="CM023488">
    <property type="protein sequence ID" value="KAH6923437.1"/>
    <property type="molecule type" value="Genomic_DNA"/>
</dbReference>
<sequence>MCVASCWVVDDLSGTDVPYSLCFSHIPTNDVIRTLTSSLLPQRVHHVGYVSAHAAATAARAYSHAKEHHDCISQCCHVCVDRTGVPCISLDYVPLYMSKHLRSVAVQPGCYNPAGKPRVIN</sequence>
<protein>
    <submittedName>
        <fullName evidence="1">Uncharacterized protein</fullName>
    </submittedName>
</protein>
<accession>A0ACB7RRB3</accession>
<comment type="caution">
    <text evidence="1">The sequence shown here is derived from an EMBL/GenBank/DDBJ whole genome shotgun (WGS) entry which is preliminary data.</text>
</comment>
<keyword evidence="2" id="KW-1185">Reference proteome</keyword>
<gene>
    <name evidence="1" type="ORF">HPB50_001076</name>
</gene>
<organism evidence="1 2">
    <name type="scientific">Hyalomma asiaticum</name>
    <name type="common">Tick</name>
    <dbReference type="NCBI Taxonomy" id="266040"/>
    <lineage>
        <taxon>Eukaryota</taxon>
        <taxon>Metazoa</taxon>
        <taxon>Ecdysozoa</taxon>
        <taxon>Arthropoda</taxon>
        <taxon>Chelicerata</taxon>
        <taxon>Arachnida</taxon>
        <taxon>Acari</taxon>
        <taxon>Parasitiformes</taxon>
        <taxon>Ixodida</taxon>
        <taxon>Ixodoidea</taxon>
        <taxon>Ixodidae</taxon>
        <taxon>Hyalomminae</taxon>
        <taxon>Hyalomma</taxon>
    </lineage>
</organism>
<name>A0ACB7RRB3_HYAAI</name>
<proteinExistence type="predicted"/>